<name>A0AAW9RE92_9HYPH</name>
<proteinExistence type="inferred from homology"/>
<protein>
    <submittedName>
        <fullName evidence="5">Histidine-type phosphatase</fullName>
    </submittedName>
</protein>
<gene>
    <name evidence="5" type="ORF">V3328_10715</name>
</gene>
<dbReference type="PANTHER" id="PTHR11567">
    <property type="entry name" value="ACID PHOSPHATASE-RELATED"/>
    <property type="match status" value="1"/>
</dbReference>
<organism evidence="5 6">
    <name type="scientific">Microbaculum marinum</name>
    <dbReference type="NCBI Taxonomy" id="1764581"/>
    <lineage>
        <taxon>Bacteria</taxon>
        <taxon>Pseudomonadati</taxon>
        <taxon>Pseudomonadota</taxon>
        <taxon>Alphaproteobacteria</taxon>
        <taxon>Hyphomicrobiales</taxon>
        <taxon>Tepidamorphaceae</taxon>
        <taxon>Microbaculum</taxon>
    </lineage>
</organism>
<feature type="signal peptide" evidence="4">
    <location>
        <begin position="1"/>
        <end position="23"/>
    </location>
</feature>
<dbReference type="InterPro" id="IPR000560">
    <property type="entry name" value="His_Pase_clade-2"/>
</dbReference>
<evidence type="ECO:0000256" key="3">
    <source>
        <dbReference type="SAM" id="MobiDB-lite"/>
    </source>
</evidence>
<dbReference type="RefSeq" id="WP_340329647.1">
    <property type="nucleotide sequence ID" value="NZ_JAZHOF010000004.1"/>
</dbReference>
<dbReference type="Proteomes" id="UP001378188">
    <property type="component" value="Unassembled WGS sequence"/>
</dbReference>
<keyword evidence="2" id="KW-0378">Hydrolase</keyword>
<keyword evidence="4" id="KW-0732">Signal</keyword>
<evidence type="ECO:0000256" key="2">
    <source>
        <dbReference type="ARBA" id="ARBA00022801"/>
    </source>
</evidence>
<feature type="chain" id="PRO_5043712681" evidence="4">
    <location>
        <begin position="24"/>
        <end position="428"/>
    </location>
</feature>
<dbReference type="Gene3D" id="3.40.50.1240">
    <property type="entry name" value="Phosphoglycerate mutase-like"/>
    <property type="match status" value="2"/>
</dbReference>
<dbReference type="InterPro" id="IPR050645">
    <property type="entry name" value="Histidine_acid_phosphatase"/>
</dbReference>
<dbReference type="GO" id="GO:0030288">
    <property type="term" value="C:outer membrane-bounded periplasmic space"/>
    <property type="evidence" value="ECO:0007669"/>
    <property type="project" value="TreeGrafter"/>
</dbReference>
<sequence>MRNLWNALLICCALMALGHEAQAAAGSQTLEAVVLINRHSIRSPLTGNFTGTSIPYTAMSRDEWPDFKVDPGKLTPRGALTAQTFGAFYGQLYQQAGLLPGTGCLARSQVWVHSDSDQRTIRTARKLMDGMTPGCSYPVTHVAQGTTDPLIDPVKAGVCELEAGPYDASQDALLGSNPEIVFEAYRPSLEKLQDVLDCCKPSLCRKFVGKRRCTLSDLPASVALDGATNISENFLMEYANRFRMRDVGWGRIQGPQEISHINMTHALNFWSGNANPYGAAVLGSNLMNRALTALQAAAQGQGPVFSLIVAHDNNLLNIAGLLGLSWFLDGYQQNEVPPGAGIALELWRDDTSRQPFVKVVLRAQTMDQLRNNTPLSPDGTNPASSDQTPIACGITGVENGCSLATFALKVQGALLSQCISESSIGRSG</sequence>
<dbReference type="GO" id="GO:0050308">
    <property type="term" value="F:sugar-phosphatase activity"/>
    <property type="evidence" value="ECO:0007669"/>
    <property type="project" value="TreeGrafter"/>
</dbReference>
<evidence type="ECO:0000313" key="5">
    <source>
        <dbReference type="EMBL" id="MEJ8571947.1"/>
    </source>
</evidence>
<reference evidence="5 6" key="1">
    <citation type="submission" date="2024-02" db="EMBL/GenBank/DDBJ databases">
        <title>Genome analysis and characterization of Microbaculum marinisediminis sp. nov., isolated from marine sediment.</title>
        <authorList>
            <person name="Du Z.-J."/>
            <person name="Ye Y.-Q."/>
            <person name="Zhang Z.-R."/>
            <person name="Yuan S.-M."/>
            <person name="Zhang X.-Y."/>
        </authorList>
    </citation>
    <scope>NUCLEOTIDE SEQUENCE [LARGE SCALE GENOMIC DNA]</scope>
    <source>
        <strain evidence="5 6">SDUM1044001</strain>
    </source>
</reference>
<feature type="region of interest" description="Disordered" evidence="3">
    <location>
        <begin position="368"/>
        <end position="387"/>
    </location>
</feature>
<evidence type="ECO:0000256" key="1">
    <source>
        <dbReference type="ARBA" id="ARBA00005375"/>
    </source>
</evidence>
<comment type="caution">
    <text evidence="5">The sequence shown here is derived from an EMBL/GenBank/DDBJ whole genome shotgun (WGS) entry which is preliminary data.</text>
</comment>
<dbReference type="PANTHER" id="PTHR11567:SF110">
    <property type="entry name" value="2-PHOSPHOXYLOSE PHOSPHATASE 1"/>
    <property type="match status" value="1"/>
</dbReference>
<dbReference type="CDD" id="cd07061">
    <property type="entry name" value="HP_HAP_like"/>
    <property type="match status" value="1"/>
</dbReference>
<evidence type="ECO:0000256" key="4">
    <source>
        <dbReference type="SAM" id="SignalP"/>
    </source>
</evidence>
<dbReference type="InterPro" id="IPR029033">
    <property type="entry name" value="His_PPase_superfam"/>
</dbReference>
<dbReference type="EMBL" id="JAZHOF010000004">
    <property type="protein sequence ID" value="MEJ8571947.1"/>
    <property type="molecule type" value="Genomic_DNA"/>
</dbReference>
<dbReference type="AlphaFoldDB" id="A0AAW9RE92"/>
<comment type="similarity">
    <text evidence="1">Belongs to the histidine acid phosphatase family.</text>
</comment>
<dbReference type="SUPFAM" id="SSF53254">
    <property type="entry name" value="Phosphoglycerate mutase-like"/>
    <property type="match status" value="1"/>
</dbReference>
<evidence type="ECO:0000313" key="6">
    <source>
        <dbReference type="Proteomes" id="UP001378188"/>
    </source>
</evidence>
<keyword evidence="6" id="KW-1185">Reference proteome</keyword>
<dbReference type="Pfam" id="PF00328">
    <property type="entry name" value="His_Phos_2"/>
    <property type="match status" value="1"/>
</dbReference>
<accession>A0AAW9RE92</accession>